<organism evidence="1">
    <name type="scientific">Octopus bimaculoides</name>
    <name type="common">California two-spotted octopus</name>
    <dbReference type="NCBI Taxonomy" id="37653"/>
    <lineage>
        <taxon>Eukaryota</taxon>
        <taxon>Metazoa</taxon>
        <taxon>Spiralia</taxon>
        <taxon>Lophotrochozoa</taxon>
        <taxon>Mollusca</taxon>
        <taxon>Cephalopoda</taxon>
        <taxon>Coleoidea</taxon>
        <taxon>Octopodiformes</taxon>
        <taxon>Octopoda</taxon>
        <taxon>Incirrata</taxon>
        <taxon>Octopodidae</taxon>
        <taxon>Octopus</taxon>
    </lineage>
</organism>
<accession>A0A0L8FSR3</accession>
<proteinExistence type="predicted"/>
<evidence type="ECO:0000313" key="1">
    <source>
        <dbReference type="EMBL" id="KOF67719.1"/>
    </source>
</evidence>
<dbReference type="EMBL" id="KQ426818">
    <property type="protein sequence ID" value="KOF67719.1"/>
    <property type="molecule type" value="Genomic_DNA"/>
</dbReference>
<sequence>MLEIHTALKEDLDISSTEMVYGALITVLGESISSTKSDLNAKRYMEQLRDNMGQLCPTSMSTHSIPWSSVPNGLHKMKFVYTCCDAR</sequence>
<dbReference type="AlphaFoldDB" id="A0A0L8FSR3"/>
<protein>
    <submittedName>
        <fullName evidence="1">Uncharacterized protein</fullName>
    </submittedName>
</protein>
<reference evidence="1" key="1">
    <citation type="submission" date="2015-07" db="EMBL/GenBank/DDBJ databases">
        <title>MeaNS - Measles Nucleotide Surveillance Program.</title>
        <authorList>
            <person name="Tran T."/>
            <person name="Druce J."/>
        </authorList>
    </citation>
    <scope>NUCLEOTIDE SEQUENCE</scope>
    <source>
        <strain evidence="1">UCB-OBI-ISO-001</strain>
        <tissue evidence="1">Gonad</tissue>
    </source>
</reference>
<gene>
    <name evidence="1" type="ORF">OCBIM_22008951mg</name>
</gene>
<name>A0A0L8FSR3_OCTBM</name>